<feature type="transmembrane region" description="Helical" evidence="2">
    <location>
        <begin position="63"/>
        <end position="85"/>
    </location>
</feature>
<evidence type="ECO:0008006" key="5">
    <source>
        <dbReference type="Google" id="ProtNLM"/>
    </source>
</evidence>
<keyword evidence="2" id="KW-1133">Transmembrane helix</keyword>
<feature type="region of interest" description="Disordered" evidence="1">
    <location>
        <begin position="1"/>
        <end position="32"/>
    </location>
</feature>
<feature type="transmembrane region" description="Helical" evidence="2">
    <location>
        <begin position="91"/>
        <end position="109"/>
    </location>
</feature>
<dbReference type="Proteomes" id="UP001612741">
    <property type="component" value="Unassembled WGS sequence"/>
</dbReference>
<organism evidence="3 4">
    <name type="scientific">Nonomuraea typhae</name>
    <dbReference type="NCBI Taxonomy" id="2603600"/>
    <lineage>
        <taxon>Bacteria</taxon>
        <taxon>Bacillati</taxon>
        <taxon>Actinomycetota</taxon>
        <taxon>Actinomycetes</taxon>
        <taxon>Streptosporangiales</taxon>
        <taxon>Streptosporangiaceae</taxon>
        <taxon>Nonomuraea</taxon>
    </lineage>
</organism>
<keyword evidence="4" id="KW-1185">Reference proteome</keyword>
<accession>A0ABW7YJV2</accession>
<evidence type="ECO:0000313" key="3">
    <source>
        <dbReference type="EMBL" id="MFI6496182.1"/>
    </source>
</evidence>
<keyword evidence="2" id="KW-0472">Membrane</keyword>
<evidence type="ECO:0000256" key="2">
    <source>
        <dbReference type="SAM" id="Phobius"/>
    </source>
</evidence>
<sequence length="114" mass="13257">MEITNSDQRADVRPAATRTPEKGTYSAGSFIDTHHNSPPGLAFHIRFHEREAREMRVYYKRSIWGRILLILLAIPVVAFLAHLTYRWITPFLPFVGGAILMIVFVGLFIRRRRY</sequence>
<comment type="caution">
    <text evidence="3">The sequence shown here is derived from an EMBL/GenBank/DDBJ whole genome shotgun (WGS) entry which is preliminary data.</text>
</comment>
<name>A0ABW7YJV2_9ACTN</name>
<reference evidence="3 4" key="1">
    <citation type="submission" date="2024-10" db="EMBL/GenBank/DDBJ databases">
        <title>The Natural Products Discovery Center: Release of the First 8490 Sequenced Strains for Exploring Actinobacteria Biosynthetic Diversity.</title>
        <authorList>
            <person name="Kalkreuter E."/>
            <person name="Kautsar S.A."/>
            <person name="Yang D."/>
            <person name="Bader C.D."/>
            <person name="Teijaro C.N."/>
            <person name="Fluegel L."/>
            <person name="Davis C.M."/>
            <person name="Simpson J.R."/>
            <person name="Lauterbach L."/>
            <person name="Steele A.D."/>
            <person name="Gui C."/>
            <person name="Meng S."/>
            <person name="Li G."/>
            <person name="Viehrig K."/>
            <person name="Ye F."/>
            <person name="Su P."/>
            <person name="Kiefer A.F."/>
            <person name="Nichols A."/>
            <person name="Cepeda A.J."/>
            <person name="Yan W."/>
            <person name="Fan B."/>
            <person name="Jiang Y."/>
            <person name="Adhikari A."/>
            <person name="Zheng C.-J."/>
            <person name="Schuster L."/>
            <person name="Cowan T.M."/>
            <person name="Smanski M.J."/>
            <person name="Chevrette M.G."/>
            <person name="De Carvalho L.P.S."/>
            <person name="Shen B."/>
        </authorList>
    </citation>
    <scope>NUCLEOTIDE SEQUENCE [LARGE SCALE GENOMIC DNA]</scope>
    <source>
        <strain evidence="3 4">NPDC050545</strain>
    </source>
</reference>
<keyword evidence="2" id="KW-0812">Transmembrane</keyword>
<dbReference type="EMBL" id="JBITGY010000001">
    <property type="protein sequence ID" value="MFI6496182.1"/>
    <property type="molecule type" value="Genomic_DNA"/>
</dbReference>
<gene>
    <name evidence="3" type="ORF">ACIBG2_02305</name>
</gene>
<proteinExistence type="predicted"/>
<evidence type="ECO:0000256" key="1">
    <source>
        <dbReference type="SAM" id="MobiDB-lite"/>
    </source>
</evidence>
<dbReference type="RefSeq" id="WP_397078147.1">
    <property type="nucleotide sequence ID" value="NZ_JBITGY010000001.1"/>
</dbReference>
<evidence type="ECO:0000313" key="4">
    <source>
        <dbReference type="Proteomes" id="UP001612741"/>
    </source>
</evidence>
<protein>
    <recommendedName>
        <fullName evidence="5">Transmembrane protein</fullName>
    </recommendedName>
</protein>